<dbReference type="RefSeq" id="WP_173271424.1">
    <property type="nucleotide sequence ID" value="NZ_AP021889.1"/>
</dbReference>
<evidence type="ECO:0000313" key="2">
    <source>
        <dbReference type="Proteomes" id="UP000501726"/>
    </source>
</evidence>
<dbReference type="Proteomes" id="UP000501726">
    <property type="component" value="Chromosome"/>
</dbReference>
<dbReference type="KEGG" id="tse:THMIRHAS_09560"/>
<dbReference type="EMBL" id="AP021889">
    <property type="protein sequence ID" value="BBP45583.1"/>
    <property type="molecule type" value="Genomic_DNA"/>
</dbReference>
<evidence type="ECO:0000313" key="1">
    <source>
        <dbReference type="EMBL" id="BBP45583.1"/>
    </source>
</evidence>
<proteinExistence type="predicted"/>
<dbReference type="AlphaFoldDB" id="A0A6F8PTW7"/>
<keyword evidence="2" id="KW-1185">Reference proteome</keyword>
<protein>
    <submittedName>
        <fullName evidence="1">Uncharacterized protein</fullName>
    </submittedName>
</protein>
<reference evidence="2" key="1">
    <citation type="submission" date="2019-11" db="EMBL/GenBank/DDBJ databases">
        <title>Isolation and characterization of two novel species in the genus Thiomicrorhabdus.</title>
        <authorList>
            <person name="Mochizuki J."/>
            <person name="Kojima H."/>
            <person name="Fukui M."/>
        </authorList>
    </citation>
    <scope>NUCLEOTIDE SEQUENCE [LARGE SCALE GENOMIC DNA]</scope>
    <source>
        <strain evidence="2">aks77</strain>
    </source>
</reference>
<accession>A0A6F8PTW7</accession>
<name>A0A6F8PTW7_9GAMM</name>
<organism evidence="1 2">
    <name type="scientific">Thiosulfatimonas sediminis</name>
    <dbReference type="NCBI Taxonomy" id="2675054"/>
    <lineage>
        <taxon>Bacteria</taxon>
        <taxon>Pseudomonadati</taxon>
        <taxon>Pseudomonadota</taxon>
        <taxon>Gammaproteobacteria</taxon>
        <taxon>Thiotrichales</taxon>
        <taxon>Piscirickettsiaceae</taxon>
        <taxon>Thiosulfatimonas</taxon>
    </lineage>
</organism>
<sequence>MIDLPLPKKVNLEFLAKRLGFDVESELNYFIQLFNEGQLDLYCDYSGWLISKESTVFGAYGDEGYLGWYEAYEGEPVIPDMEGGQYSYANRKWSLYKEFYKDWPSDSLCINWVESEAVLEKQLINYMQLPFEAKELVKIRSVSLFHSMFKVTLIEPHGMQRTNGDWIWIDAYPLEALPRNETEYKTTALYLEPSKVFIDRDCLNKLEPVSKIFEHSDCKDGADPIALLKPYYPSIEKAQGDSVAYILPVLKNLVIEHKRKPSPSEVWTALLGSELVKNNASKIEGSGTKAIIFGLGNSQAYKYRNLRDWLKDKSATSDTLQPVKNSF</sequence>
<gene>
    <name evidence="1" type="ORF">THMIRHAS_09560</name>
</gene>